<evidence type="ECO:0000313" key="1">
    <source>
        <dbReference type="EMBL" id="KAL2786142.1"/>
    </source>
</evidence>
<name>A0ABR4FSA4_9EURO</name>
<dbReference type="EMBL" id="JBFTWV010000125">
    <property type="protein sequence ID" value="KAL2786142.1"/>
    <property type="molecule type" value="Genomic_DNA"/>
</dbReference>
<proteinExistence type="predicted"/>
<gene>
    <name evidence="1" type="ORF">BJX66DRAFT_313457</name>
</gene>
<evidence type="ECO:0000313" key="2">
    <source>
        <dbReference type="Proteomes" id="UP001610563"/>
    </source>
</evidence>
<dbReference type="Proteomes" id="UP001610563">
    <property type="component" value="Unassembled WGS sequence"/>
</dbReference>
<comment type="caution">
    <text evidence="1">The sequence shown here is derived from an EMBL/GenBank/DDBJ whole genome shotgun (WGS) entry which is preliminary data.</text>
</comment>
<reference evidence="1 2" key="1">
    <citation type="submission" date="2024-07" db="EMBL/GenBank/DDBJ databases">
        <title>Section-level genome sequencing and comparative genomics of Aspergillus sections Usti and Cavernicolus.</title>
        <authorList>
            <consortium name="Lawrence Berkeley National Laboratory"/>
            <person name="Nybo J.L."/>
            <person name="Vesth T.C."/>
            <person name="Theobald S."/>
            <person name="Frisvad J.C."/>
            <person name="Larsen T.O."/>
            <person name="Kjaerboelling I."/>
            <person name="Rothschild-Mancinelli K."/>
            <person name="Lyhne E.K."/>
            <person name="Kogle M.E."/>
            <person name="Barry K."/>
            <person name="Clum A."/>
            <person name="Na H."/>
            <person name="Ledsgaard L."/>
            <person name="Lin J."/>
            <person name="Lipzen A."/>
            <person name="Kuo A."/>
            <person name="Riley R."/>
            <person name="Mondo S."/>
            <person name="Labutti K."/>
            <person name="Haridas S."/>
            <person name="Pangalinan J."/>
            <person name="Salamov A.A."/>
            <person name="Simmons B.A."/>
            <person name="Magnuson J.K."/>
            <person name="Chen J."/>
            <person name="Drula E."/>
            <person name="Henrissat B."/>
            <person name="Wiebenga A."/>
            <person name="Lubbers R.J."/>
            <person name="Gomes A.C."/>
            <person name="Makela M.R."/>
            <person name="Stajich J."/>
            <person name="Grigoriev I.V."/>
            <person name="Mortensen U.H."/>
            <person name="De Vries R.P."/>
            <person name="Baker S.E."/>
            <person name="Andersen M.R."/>
        </authorList>
    </citation>
    <scope>NUCLEOTIDE SEQUENCE [LARGE SCALE GENOMIC DNA]</scope>
    <source>
        <strain evidence="1 2">CBS 209.92</strain>
    </source>
</reference>
<keyword evidence="2" id="KW-1185">Reference proteome</keyword>
<sequence>MPDSEDAPFDRNLGLYSALAAVKPTSTESPVSILWTNICGEYFHPDAGFKTVVSRITPQDTTLPHPIVRRIQVIRVTLVGPLEFEESPALHIECRGPLHDTSDDWTSAADQLKDYCGNDANIFE</sequence>
<protein>
    <submittedName>
        <fullName evidence="1">Uncharacterized protein</fullName>
    </submittedName>
</protein>
<accession>A0ABR4FSA4</accession>
<organism evidence="1 2">
    <name type="scientific">Aspergillus keveii</name>
    <dbReference type="NCBI Taxonomy" id="714993"/>
    <lineage>
        <taxon>Eukaryota</taxon>
        <taxon>Fungi</taxon>
        <taxon>Dikarya</taxon>
        <taxon>Ascomycota</taxon>
        <taxon>Pezizomycotina</taxon>
        <taxon>Eurotiomycetes</taxon>
        <taxon>Eurotiomycetidae</taxon>
        <taxon>Eurotiales</taxon>
        <taxon>Aspergillaceae</taxon>
        <taxon>Aspergillus</taxon>
        <taxon>Aspergillus subgen. Nidulantes</taxon>
    </lineage>
</organism>